<organism evidence="3 4">
    <name type="scientific">Halorubrum alkaliphilum</name>
    <dbReference type="NCBI Taxonomy" id="261290"/>
    <lineage>
        <taxon>Archaea</taxon>
        <taxon>Methanobacteriati</taxon>
        <taxon>Methanobacteriota</taxon>
        <taxon>Stenosarchaea group</taxon>
        <taxon>Halobacteria</taxon>
        <taxon>Halobacteriales</taxon>
        <taxon>Haloferacaceae</taxon>
        <taxon>Halorubrum</taxon>
    </lineage>
</organism>
<dbReference type="RefSeq" id="WP_209483188.1">
    <property type="nucleotide sequence ID" value="NZ_JAGGKQ010000003.1"/>
</dbReference>
<protein>
    <recommendedName>
        <fullName evidence="2">DUF8152 domain-containing protein</fullName>
    </recommendedName>
</protein>
<name>A0A8T4GE16_9EURY</name>
<comment type="caution">
    <text evidence="3">The sequence shown here is derived from an EMBL/GenBank/DDBJ whole genome shotgun (WGS) entry which is preliminary data.</text>
</comment>
<evidence type="ECO:0000259" key="2">
    <source>
        <dbReference type="Pfam" id="PF26479"/>
    </source>
</evidence>
<dbReference type="OrthoDB" id="204708at2157"/>
<proteinExistence type="predicted"/>
<reference evidence="3" key="1">
    <citation type="submission" date="2021-03" db="EMBL/GenBank/DDBJ databases">
        <title>Genomic Encyclopedia of Type Strains, Phase IV (KMG-IV): sequencing the most valuable type-strain genomes for metagenomic binning, comparative biology and taxonomic classification.</title>
        <authorList>
            <person name="Goeker M."/>
        </authorList>
    </citation>
    <scope>NUCLEOTIDE SEQUENCE</scope>
    <source>
        <strain evidence="3">DSM 23564</strain>
    </source>
</reference>
<evidence type="ECO:0000256" key="1">
    <source>
        <dbReference type="SAM" id="MobiDB-lite"/>
    </source>
</evidence>
<feature type="domain" description="DUF8152" evidence="2">
    <location>
        <begin position="23"/>
        <end position="105"/>
    </location>
</feature>
<accession>A0A8T4GE16</accession>
<dbReference type="EMBL" id="JAGGKQ010000003">
    <property type="protein sequence ID" value="MBP1921711.1"/>
    <property type="molecule type" value="Genomic_DNA"/>
</dbReference>
<evidence type="ECO:0000313" key="3">
    <source>
        <dbReference type="EMBL" id="MBP1921711.1"/>
    </source>
</evidence>
<keyword evidence="4" id="KW-1185">Reference proteome</keyword>
<gene>
    <name evidence="3" type="ORF">J2751_000704</name>
</gene>
<sequence>MTEKESGDDIADGPPGGDDFDPIASLHDHLVATEERPVEREAGWRLGEAQALAGQIAAGDLDDDVIRERAGEIGELLSAIDGTGDREADDHVAAARELASRIANRSPAEE</sequence>
<dbReference type="AlphaFoldDB" id="A0A8T4GE16"/>
<dbReference type="Pfam" id="PF26479">
    <property type="entry name" value="DUF8152"/>
    <property type="match status" value="1"/>
</dbReference>
<feature type="region of interest" description="Disordered" evidence="1">
    <location>
        <begin position="1"/>
        <end position="23"/>
    </location>
</feature>
<evidence type="ECO:0000313" key="4">
    <source>
        <dbReference type="Proteomes" id="UP000823588"/>
    </source>
</evidence>
<dbReference type="Proteomes" id="UP000823588">
    <property type="component" value="Unassembled WGS sequence"/>
</dbReference>
<dbReference type="InterPro" id="IPR058465">
    <property type="entry name" value="DUF8152"/>
</dbReference>